<dbReference type="Proteomes" id="UP000223709">
    <property type="component" value="Chromosome"/>
</dbReference>
<dbReference type="RefSeq" id="WP_098922656.1">
    <property type="nucleotide sequence ID" value="NZ_CP023819.1"/>
</dbReference>
<evidence type="ECO:0000256" key="12">
    <source>
        <dbReference type="ARBA" id="ARBA00023152"/>
    </source>
</evidence>
<dbReference type="GO" id="GO:0030955">
    <property type="term" value="F:potassium ion binding"/>
    <property type="evidence" value="ECO:0007669"/>
    <property type="project" value="InterPro"/>
</dbReference>
<gene>
    <name evidence="16" type="ORF">CRH10_02345</name>
</gene>
<comment type="catalytic activity">
    <reaction evidence="14">
        <text>pyruvate + ATP = phosphoenolpyruvate + ADP + H(+)</text>
        <dbReference type="Rhea" id="RHEA:18157"/>
        <dbReference type="ChEBI" id="CHEBI:15361"/>
        <dbReference type="ChEBI" id="CHEBI:15378"/>
        <dbReference type="ChEBI" id="CHEBI:30616"/>
        <dbReference type="ChEBI" id="CHEBI:58702"/>
        <dbReference type="ChEBI" id="CHEBI:456216"/>
        <dbReference type="EC" id="2.7.1.40"/>
    </reaction>
</comment>
<evidence type="ECO:0000313" key="16">
    <source>
        <dbReference type="EMBL" id="ATL89232.1"/>
    </source>
</evidence>
<keyword evidence="9 14" id="KW-0418">Kinase</keyword>
<dbReference type="EMBL" id="CP023819">
    <property type="protein sequence ID" value="ATL89232.1"/>
    <property type="molecule type" value="Genomic_DNA"/>
</dbReference>
<dbReference type="PANTHER" id="PTHR11817">
    <property type="entry name" value="PYRUVATE KINASE"/>
    <property type="match status" value="1"/>
</dbReference>
<feature type="domain" description="Pyruvate kinase barrel" evidence="15">
    <location>
        <begin position="5"/>
        <end position="305"/>
    </location>
</feature>
<evidence type="ECO:0000256" key="14">
    <source>
        <dbReference type="RuleBase" id="RU000504"/>
    </source>
</evidence>
<evidence type="ECO:0000256" key="5">
    <source>
        <dbReference type="ARBA" id="ARBA00018587"/>
    </source>
</evidence>
<dbReference type="AlphaFoldDB" id="A0A291T7V9"/>
<organism evidence="16 17">
    <name type="scientific">Faecalibacterium prausnitzii</name>
    <dbReference type="NCBI Taxonomy" id="853"/>
    <lineage>
        <taxon>Bacteria</taxon>
        <taxon>Bacillati</taxon>
        <taxon>Bacillota</taxon>
        <taxon>Clostridia</taxon>
        <taxon>Eubacteriales</taxon>
        <taxon>Oscillospiraceae</taxon>
        <taxon>Faecalibacterium</taxon>
    </lineage>
</organism>
<accession>A0A291T7V9</accession>
<name>A0A291T7V9_9FIRM</name>
<keyword evidence="6 14" id="KW-0808">Transferase</keyword>
<keyword evidence="13 16" id="KW-0670">Pyruvate</keyword>
<dbReference type="GO" id="GO:0005524">
    <property type="term" value="F:ATP binding"/>
    <property type="evidence" value="ECO:0007669"/>
    <property type="project" value="UniProtKB-KW"/>
</dbReference>
<sequence>MEFYGTIGPACAQLETLQRMVEAGMTGIRMNLSHGPLSAHKDWLDIIHAVGIPQLLIDLQGPELRIGTLPQPLVLKPGQSLRLGQGGIPCPAALVHAARPGQNLLLDDGRLLVQVAEADGAALQCTVVRGGTLQSRKSLAAPGLTVASPTLTEEDLQNLQLAGACGVTGVMLPFVRGAEDIRTLRRALEQAGAGQIRIFAKIESLAGVQALPEFLPLVDEVVIARGDLGNAMPLWELPRCQKQLSAVCRSAGVPFMVVTQMLDSMCSRAVPTRAEVSDIYNAVADGASSVMLTGETAAGQYPVEAMEYLVRTARTALE</sequence>
<dbReference type="Gene3D" id="3.20.20.60">
    <property type="entry name" value="Phosphoenolpyruvate-binding domains"/>
    <property type="match status" value="1"/>
</dbReference>
<protein>
    <recommendedName>
        <fullName evidence="5 14">Pyruvate kinase</fullName>
        <ecNumber evidence="4 14">2.7.1.40</ecNumber>
    </recommendedName>
</protein>
<dbReference type="Pfam" id="PF00224">
    <property type="entry name" value="PK"/>
    <property type="match status" value="1"/>
</dbReference>
<evidence type="ECO:0000256" key="8">
    <source>
        <dbReference type="ARBA" id="ARBA00022741"/>
    </source>
</evidence>
<evidence type="ECO:0000256" key="2">
    <source>
        <dbReference type="ARBA" id="ARBA00004997"/>
    </source>
</evidence>
<dbReference type="InterPro" id="IPR015806">
    <property type="entry name" value="Pyrv_Knase_insert_dom_sf"/>
</dbReference>
<evidence type="ECO:0000256" key="4">
    <source>
        <dbReference type="ARBA" id="ARBA00012142"/>
    </source>
</evidence>
<evidence type="ECO:0000259" key="15">
    <source>
        <dbReference type="Pfam" id="PF00224"/>
    </source>
</evidence>
<evidence type="ECO:0000313" key="17">
    <source>
        <dbReference type="Proteomes" id="UP000223709"/>
    </source>
</evidence>
<dbReference type="GO" id="GO:0016301">
    <property type="term" value="F:kinase activity"/>
    <property type="evidence" value="ECO:0007669"/>
    <property type="project" value="UniProtKB-KW"/>
</dbReference>
<keyword evidence="8" id="KW-0547">Nucleotide-binding</keyword>
<evidence type="ECO:0000256" key="9">
    <source>
        <dbReference type="ARBA" id="ARBA00022777"/>
    </source>
</evidence>
<keyword evidence="12 14" id="KW-0324">Glycolysis</keyword>
<dbReference type="InterPro" id="IPR015813">
    <property type="entry name" value="Pyrv/PenolPyrv_kinase-like_dom"/>
</dbReference>
<dbReference type="UniPathway" id="UPA00109">
    <property type="reaction ID" value="UER00188"/>
</dbReference>
<dbReference type="GO" id="GO:0004743">
    <property type="term" value="F:pyruvate kinase activity"/>
    <property type="evidence" value="ECO:0007669"/>
    <property type="project" value="UniProtKB-EC"/>
</dbReference>
<reference evidence="16 17" key="1">
    <citation type="submission" date="2017-10" db="EMBL/GenBank/DDBJ databases">
        <title>Complete Genome Sequence of Faecalibacterium prausnitzii isolated from the gut of healthy adult Indian.</title>
        <authorList>
            <person name="Bag S."/>
            <person name="Ghosh T.S."/>
            <person name="Das B."/>
        </authorList>
    </citation>
    <scope>NUCLEOTIDE SEQUENCE [LARGE SCALE GENOMIC DNA]</scope>
    <source>
        <strain evidence="16 17">Indica</strain>
    </source>
</reference>
<evidence type="ECO:0000256" key="7">
    <source>
        <dbReference type="ARBA" id="ARBA00022723"/>
    </source>
</evidence>
<dbReference type="EC" id="2.7.1.40" evidence="4 14"/>
<evidence type="ECO:0000256" key="3">
    <source>
        <dbReference type="ARBA" id="ARBA00008663"/>
    </source>
</evidence>
<keyword evidence="11 14" id="KW-0460">Magnesium</keyword>
<evidence type="ECO:0000256" key="1">
    <source>
        <dbReference type="ARBA" id="ARBA00001958"/>
    </source>
</evidence>
<dbReference type="Gene3D" id="2.40.33.10">
    <property type="entry name" value="PK beta-barrel domain-like"/>
    <property type="match status" value="1"/>
</dbReference>
<dbReference type="InterPro" id="IPR015793">
    <property type="entry name" value="Pyrv_Knase_brl"/>
</dbReference>
<dbReference type="PRINTS" id="PR01050">
    <property type="entry name" value="PYRUVTKNASE"/>
</dbReference>
<proteinExistence type="inferred from homology"/>
<evidence type="ECO:0000256" key="11">
    <source>
        <dbReference type="ARBA" id="ARBA00022842"/>
    </source>
</evidence>
<evidence type="ECO:0000256" key="13">
    <source>
        <dbReference type="ARBA" id="ARBA00023317"/>
    </source>
</evidence>
<keyword evidence="7" id="KW-0479">Metal-binding</keyword>
<dbReference type="InterPro" id="IPR011037">
    <property type="entry name" value="Pyrv_Knase-like_insert_dom_sf"/>
</dbReference>
<evidence type="ECO:0000256" key="6">
    <source>
        <dbReference type="ARBA" id="ARBA00022679"/>
    </source>
</evidence>
<evidence type="ECO:0000256" key="10">
    <source>
        <dbReference type="ARBA" id="ARBA00022840"/>
    </source>
</evidence>
<dbReference type="InterPro" id="IPR040442">
    <property type="entry name" value="Pyrv_kinase-like_dom_sf"/>
</dbReference>
<comment type="similarity">
    <text evidence="3 14">Belongs to the pyruvate kinase family.</text>
</comment>
<keyword evidence="10" id="KW-0067">ATP-binding</keyword>
<dbReference type="InterPro" id="IPR001697">
    <property type="entry name" value="Pyr_Knase"/>
</dbReference>
<dbReference type="GO" id="GO:0000287">
    <property type="term" value="F:magnesium ion binding"/>
    <property type="evidence" value="ECO:0007669"/>
    <property type="project" value="InterPro"/>
</dbReference>
<comment type="pathway">
    <text evidence="2 14">Carbohydrate degradation; glycolysis; pyruvate from D-glyceraldehyde 3-phosphate: step 5/5.</text>
</comment>
<dbReference type="SUPFAM" id="SSF50800">
    <property type="entry name" value="PK beta-barrel domain-like"/>
    <property type="match status" value="1"/>
</dbReference>
<dbReference type="SUPFAM" id="SSF51621">
    <property type="entry name" value="Phosphoenolpyruvate/pyruvate domain"/>
    <property type="match status" value="1"/>
</dbReference>
<comment type="cofactor">
    <cofactor evidence="1">
        <name>K(+)</name>
        <dbReference type="ChEBI" id="CHEBI:29103"/>
    </cofactor>
</comment>